<keyword evidence="4" id="KW-1185">Reference proteome</keyword>
<keyword evidence="2" id="KW-0812">Transmembrane</keyword>
<evidence type="ECO:0000256" key="2">
    <source>
        <dbReference type="RuleBase" id="RU362097"/>
    </source>
</evidence>
<organism evidence="3 4">
    <name type="scientific">Filimonas effusa</name>
    <dbReference type="NCBI Taxonomy" id="2508721"/>
    <lineage>
        <taxon>Bacteria</taxon>
        <taxon>Pseudomonadati</taxon>
        <taxon>Bacteroidota</taxon>
        <taxon>Chitinophagia</taxon>
        <taxon>Chitinophagales</taxon>
        <taxon>Chitinophagaceae</taxon>
        <taxon>Filimonas</taxon>
    </lineage>
</organism>
<feature type="signal peptide" evidence="2">
    <location>
        <begin position="1"/>
        <end position="21"/>
    </location>
</feature>
<feature type="chain" id="PRO_5021040480" evidence="2">
    <location>
        <begin position="22"/>
        <end position="474"/>
    </location>
</feature>
<dbReference type="GO" id="GO:0015562">
    <property type="term" value="F:efflux transmembrane transporter activity"/>
    <property type="evidence" value="ECO:0007669"/>
    <property type="project" value="InterPro"/>
</dbReference>
<dbReference type="PANTHER" id="PTHR30203">
    <property type="entry name" value="OUTER MEMBRANE CATION EFFLUX PROTEIN"/>
    <property type="match status" value="1"/>
</dbReference>
<sequence length="474" mass="51802">MFIKPSYIIMLAIAGSAYWSACAPGSRGYRQPELNLPASFDSSRQADTNSIAAIPWKTFFPDTALQQLISKGITHNFDLQLAVARVEESRQQLQQAKANYLPVLNIQGTGQYNRPSDNSLNGLSIGNFLGQRHLEDYNLAVGLSWEADIWGKIKLQKQAALATYLQTGEAARAVQTRLIVSIAEGYYNLLMLEEQLAIARKNLALADTIFRITRLQRDAGEVTTLAVQQATVQQQTTALLLPQLEQQKAIQQNALKLLTGELPGALTHAFSFNESPVLNTAINTGIPAAVVQLRPDVRAAELALKAANSRVGVAQASFYPSFIITASGGLNAFKASNWFEIPGSLFGVVGGAITQPLLQKRQLKTQLEIAKVNRQQSEISFKQSVYTAMSDVADAFVRVNKLQEQQVLTQAKTDTLQHAIFNAQLLFRSGMANYLEVITAQSNVLQSELALADIKRQQLSAIAQLYRALGGGVN</sequence>
<evidence type="ECO:0000313" key="3">
    <source>
        <dbReference type="EMBL" id="RXK85827.1"/>
    </source>
</evidence>
<accession>A0A4Q1D8Y8</accession>
<dbReference type="NCBIfam" id="TIGR01845">
    <property type="entry name" value="outer_NodT"/>
    <property type="match status" value="1"/>
</dbReference>
<proteinExistence type="inferred from homology"/>
<dbReference type="EMBL" id="SDHZ01000001">
    <property type="protein sequence ID" value="RXK85827.1"/>
    <property type="molecule type" value="Genomic_DNA"/>
</dbReference>
<dbReference type="OrthoDB" id="9770517at2"/>
<dbReference type="Gene3D" id="1.20.1600.10">
    <property type="entry name" value="Outer membrane efflux proteins (OEP)"/>
    <property type="match status" value="1"/>
</dbReference>
<keyword evidence="2" id="KW-0449">Lipoprotein</keyword>
<dbReference type="InterPro" id="IPR003423">
    <property type="entry name" value="OMP_efflux"/>
</dbReference>
<comment type="similarity">
    <text evidence="1 2">Belongs to the outer membrane factor (OMF) (TC 1.B.17) family.</text>
</comment>
<gene>
    <name evidence="3" type="ORF">ESB13_03175</name>
</gene>
<dbReference type="PANTHER" id="PTHR30203:SF33">
    <property type="entry name" value="BLR4455 PROTEIN"/>
    <property type="match status" value="1"/>
</dbReference>
<keyword evidence="2" id="KW-0564">Palmitate</keyword>
<evidence type="ECO:0000313" key="4">
    <source>
        <dbReference type="Proteomes" id="UP000290545"/>
    </source>
</evidence>
<name>A0A4Q1D8Y8_9BACT</name>
<dbReference type="SUPFAM" id="SSF56954">
    <property type="entry name" value="Outer membrane efflux proteins (OEP)"/>
    <property type="match status" value="1"/>
</dbReference>
<keyword evidence="2" id="KW-0472">Membrane</keyword>
<dbReference type="Proteomes" id="UP000290545">
    <property type="component" value="Unassembled WGS sequence"/>
</dbReference>
<dbReference type="Pfam" id="PF02321">
    <property type="entry name" value="OEP"/>
    <property type="match status" value="2"/>
</dbReference>
<dbReference type="AlphaFoldDB" id="A0A4Q1D8Y8"/>
<evidence type="ECO:0000256" key="1">
    <source>
        <dbReference type="ARBA" id="ARBA00007613"/>
    </source>
</evidence>
<comment type="subcellular location">
    <subcellularLocation>
        <location evidence="2">Cell membrane</location>
        <topology evidence="2">Lipid-anchor</topology>
    </subcellularLocation>
</comment>
<dbReference type="Gene3D" id="2.20.200.10">
    <property type="entry name" value="Outer membrane efflux proteins (OEP)"/>
    <property type="match status" value="1"/>
</dbReference>
<dbReference type="RefSeq" id="WP_129001579.1">
    <property type="nucleotide sequence ID" value="NZ_SDHZ01000001.1"/>
</dbReference>
<comment type="caution">
    <text evidence="3">The sequence shown here is derived from an EMBL/GenBank/DDBJ whole genome shotgun (WGS) entry which is preliminary data.</text>
</comment>
<reference evidence="3 4" key="1">
    <citation type="submission" date="2019-01" db="EMBL/GenBank/DDBJ databases">
        <title>Filimonas sp. strain TTM-71.</title>
        <authorList>
            <person name="Chen W.-M."/>
        </authorList>
    </citation>
    <scope>NUCLEOTIDE SEQUENCE [LARGE SCALE GENOMIC DNA]</scope>
    <source>
        <strain evidence="3 4">TTM-71</strain>
    </source>
</reference>
<keyword evidence="2" id="KW-1134">Transmembrane beta strand</keyword>
<dbReference type="GO" id="GO:0005886">
    <property type="term" value="C:plasma membrane"/>
    <property type="evidence" value="ECO:0007669"/>
    <property type="project" value="UniProtKB-SubCell"/>
</dbReference>
<keyword evidence="2" id="KW-0732">Signal</keyword>
<protein>
    <submittedName>
        <fullName evidence="3">Efflux transporter outer membrane subunit</fullName>
    </submittedName>
</protein>
<dbReference type="InterPro" id="IPR010131">
    <property type="entry name" value="MdtP/NodT-like"/>
</dbReference>